<evidence type="ECO:0000313" key="2">
    <source>
        <dbReference type="EMBL" id="CAD9035574.1"/>
    </source>
</evidence>
<feature type="domain" description="Amidohydrolase-related" evidence="1">
    <location>
        <begin position="100"/>
        <end position="251"/>
    </location>
</feature>
<organism evidence="2">
    <name type="scientific">Eutreptiella gymnastica</name>
    <dbReference type="NCBI Taxonomy" id="73025"/>
    <lineage>
        <taxon>Eukaryota</taxon>
        <taxon>Discoba</taxon>
        <taxon>Euglenozoa</taxon>
        <taxon>Euglenida</taxon>
        <taxon>Spirocuta</taxon>
        <taxon>Euglenophyceae</taxon>
        <taxon>Eutreptiales</taxon>
        <taxon>Eutreptiaceae</taxon>
        <taxon>Eutreptiella</taxon>
    </lineage>
</organism>
<reference evidence="2" key="1">
    <citation type="submission" date="2021-01" db="EMBL/GenBank/DDBJ databases">
        <authorList>
            <person name="Corre E."/>
            <person name="Pelletier E."/>
            <person name="Niang G."/>
            <person name="Scheremetjew M."/>
            <person name="Finn R."/>
            <person name="Kale V."/>
            <person name="Holt S."/>
            <person name="Cochrane G."/>
            <person name="Meng A."/>
            <person name="Brown T."/>
            <person name="Cohen L."/>
        </authorList>
    </citation>
    <scope>NUCLEOTIDE SEQUENCE</scope>
    <source>
        <strain evidence="2">NIES-381</strain>
    </source>
</reference>
<dbReference type="Pfam" id="PF04909">
    <property type="entry name" value="Amidohydro_2"/>
    <property type="match status" value="1"/>
</dbReference>
<name>A0A7S1J8E0_9EUGL</name>
<dbReference type="InterPro" id="IPR032466">
    <property type="entry name" value="Metal_Hydrolase"/>
</dbReference>
<dbReference type="Gene3D" id="3.20.20.140">
    <property type="entry name" value="Metal-dependent hydrolases"/>
    <property type="match status" value="1"/>
</dbReference>
<evidence type="ECO:0000259" key="1">
    <source>
        <dbReference type="Pfam" id="PF04909"/>
    </source>
</evidence>
<gene>
    <name evidence="2" type="ORF">EGYM00392_LOCUS46728</name>
</gene>
<protein>
    <recommendedName>
        <fullName evidence="1">Amidohydrolase-related domain-containing protein</fullName>
    </recommendedName>
</protein>
<dbReference type="SUPFAM" id="SSF51556">
    <property type="entry name" value="Metallo-dependent hydrolases"/>
    <property type="match status" value="1"/>
</dbReference>
<dbReference type="GO" id="GO:0016787">
    <property type="term" value="F:hydrolase activity"/>
    <property type="evidence" value="ECO:0007669"/>
    <property type="project" value="InterPro"/>
</dbReference>
<dbReference type="AlphaFoldDB" id="A0A7S1J8E0"/>
<dbReference type="EMBL" id="HBGA01126414">
    <property type="protein sequence ID" value="CAD9035574.1"/>
    <property type="molecule type" value="Transcribed_RNA"/>
</dbReference>
<accession>A0A7S1J8E0</accession>
<dbReference type="InterPro" id="IPR006680">
    <property type="entry name" value="Amidohydro-rel"/>
</dbReference>
<sequence length="257" mass="29252">MAASASPDDVPRAVREEEDSMAKYLRMAKIDMHIHANTPDPTFLEQAQEDNFVRLMSMNAPVPFWKSIGAQWDYVADLRARHGAALGVVSTFSVEGWSEPNWVDRTLEHLKATFRAGALGVKIWKNLGMEFIHEGKFVMPDDPKLDPIYDYVEREGKTLVAHCGEPRNCWLPLCEMTTNNDRDYFRDHPEYHMHLHPDYPAYEEQIAARDRMLAKHPGLRFCGAHLASLEWSTDILGKWLGDHPHLCVDLSDPAGAV</sequence>
<proteinExistence type="predicted"/>